<dbReference type="CDD" id="cd07377">
    <property type="entry name" value="WHTH_GntR"/>
    <property type="match status" value="1"/>
</dbReference>
<dbReference type="InterPro" id="IPR036390">
    <property type="entry name" value="WH_DNA-bd_sf"/>
</dbReference>
<proteinExistence type="predicted"/>
<evidence type="ECO:0000313" key="7">
    <source>
        <dbReference type="EMBL" id="BDZ56285.1"/>
    </source>
</evidence>
<feature type="domain" description="HTH gntR-type" evidence="6">
    <location>
        <begin position="7"/>
        <end position="75"/>
    </location>
</feature>
<keyword evidence="8" id="KW-1185">Reference proteome</keyword>
<keyword evidence="3" id="KW-0238">DNA-binding</keyword>
<dbReference type="InterPro" id="IPR000524">
    <property type="entry name" value="Tscrpt_reg_HTH_GntR"/>
</dbReference>
<evidence type="ECO:0000313" key="8">
    <source>
        <dbReference type="Proteomes" id="UP001321477"/>
    </source>
</evidence>
<dbReference type="InterPro" id="IPR036388">
    <property type="entry name" value="WH-like_DNA-bd_sf"/>
</dbReference>
<protein>
    <recommendedName>
        <fullName evidence="6">HTH gntR-type domain-containing protein</fullName>
    </recommendedName>
</protein>
<reference evidence="8" key="1">
    <citation type="journal article" date="2019" name="Int. J. Syst. Evol. Microbiol.">
        <title>The Global Catalogue of Microorganisms (GCM) 10K type strain sequencing project: providing services to taxonomists for standard genome sequencing and annotation.</title>
        <authorList>
            <consortium name="The Broad Institute Genomics Platform"/>
            <consortium name="The Broad Institute Genome Sequencing Center for Infectious Disease"/>
            <person name="Wu L."/>
            <person name="Ma J."/>
        </authorList>
    </citation>
    <scope>NUCLEOTIDE SEQUENCE [LARGE SCALE GENOMIC DNA]</scope>
    <source>
        <strain evidence="8">NBRC 109019</strain>
    </source>
</reference>
<feature type="region of interest" description="Disordered" evidence="5">
    <location>
        <begin position="141"/>
        <end position="201"/>
    </location>
</feature>
<keyword evidence="2" id="KW-0805">Transcription regulation</keyword>
<organism evidence="7 8">
    <name type="scientific">Agromyces marinus</name>
    <dbReference type="NCBI Taxonomy" id="1389020"/>
    <lineage>
        <taxon>Bacteria</taxon>
        <taxon>Bacillati</taxon>
        <taxon>Actinomycetota</taxon>
        <taxon>Actinomycetes</taxon>
        <taxon>Micrococcales</taxon>
        <taxon>Microbacteriaceae</taxon>
        <taxon>Agromyces</taxon>
    </lineage>
</organism>
<dbReference type="Pfam" id="PF00392">
    <property type="entry name" value="GntR"/>
    <property type="match status" value="1"/>
</dbReference>
<dbReference type="Proteomes" id="UP001321477">
    <property type="component" value="Chromosome"/>
</dbReference>
<sequence length="201" mass="20449">MTLQITGRSASDIAASVRALIERGALGPGDPLPSVRALADDLGVNRNTAVAAYGQLTAAGIVVTKGRGGTHVADRAAVAQEGFAADSVLRDVATGNPDPDRIPDPVAALARMAGRPVLYGEPVIDPGLERWARAWMSEGLAPATSASPSPAGPATPSNGCSPRRSCATTPSRSRTRASSRASTRCAWAGIGPSPSRSTTRA</sequence>
<dbReference type="SMART" id="SM00345">
    <property type="entry name" value="HTH_GNTR"/>
    <property type="match status" value="1"/>
</dbReference>
<keyword evidence="4" id="KW-0804">Transcription</keyword>
<dbReference type="InterPro" id="IPR051446">
    <property type="entry name" value="HTH_trans_reg/aminotransferase"/>
</dbReference>
<keyword evidence="1" id="KW-0663">Pyridoxal phosphate</keyword>
<gene>
    <name evidence="7" type="ORF">GCM10025870_33580</name>
</gene>
<accession>A0ABN6YJV5</accession>
<feature type="compositionally biased region" description="Low complexity" evidence="5">
    <location>
        <begin position="141"/>
        <end position="186"/>
    </location>
</feature>
<dbReference type="EMBL" id="AP027734">
    <property type="protein sequence ID" value="BDZ56285.1"/>
    <property type="molecule type" value="Genomic_DNA"/>
</dbReference>
<dbReference type="SUPFAM" id="SSF46785">
    <property type="entry name" value="Winged helix' DNA-binding domain"/>
    <property type="match status" value="1"/>
</dbReference>
<evidence type="ECO:0000256" key="5">
    <source>
        <dbReference type="SAM" id="MobiDB-lite"/>
    </source>
</evidence>
<evidence type="ECO:0000256" key="2">
    <source>
        <dbReference type="ARBA" id="ARBA00023015"/>
    </source>
</evidence>
<name>A0ABN6YJV5_9MICO</name>
<evidence type="ECO:0000256" key="3">
    <source>
        <dbReference type="ARBA" id="ARBA00023125"/>
    </source>
</evidence>
<dbReference type="PANTHER" id="PTHR46577:SF1">
    <property type="entry name" value="HTH-TYPE TRANSCRIPTIONAL REGULATORY PROTEIN GABR"/>
    <property type="match status" value="1"/>
</dbReference>
<evidence type="ECO:0000256" key="1">
    <source>
        <dbReference type="ARBA" id="ARBA00022898"/>
    </source>
</evidence>
<dbReference type="PRINTS" id="PR00035">
    <property type="entry name" value="HTHGNTR"/>
</dbReference>
<dbReference type="Gene3D" id="1.10.10.10">
    <property type="entry name" value="Winged helix-like DNA-binding domain superfamily/Winged helix DNA-binding domain"/>
    <property type="match status" value="1"/>
</dbReference>
<evidence type="ECO:0000256" key="4">
    <source>
        <dbReference type="ARBA" id="ARBA00023163"/>
    </source>
</evidence>
<dbReference type="PANTHER" id="PTHR46577">
    <property type="entry name" value="HTH-TYPE TRANSCRIPTIONAL REGULATORY PROTEIN GABR"/>
    <property type="match status" value="1"/>
</dbReference>
<dbReference type="PROSITE" id="PS50949">
    <property type="entry name" value="HTH_GNTR"/>
    <property type="match status" value="1"/>
</dbReference>
<evidence type="ECO:0000259" key="6">
    <source>
        <dbReference type="PROSITE" id="PS50949"/>
    </source>
</evidence>